<dbReference type="Proteomes" id="UP000789920">
    <property type="component" value="Unassembled WGS sequence"/>
</dbReference>
<organism evidence="1 2">
    <name type="scientific">Racocetra persica</name>
    <dbReference type="NCBI Taxonomy" id="160502"/>
    <lineage>
        <taxon>Eukaryota</taxon>
        <taxon>Fungi</taxon>
        <taxon>Fungi incertae sedis</taxon>
        <taxon>Mucoromycota</taxon>
        <taxon>Glomeromycotina</taxon>
        <taxon>Glomeromycetes</taxon>
        <taxon>Diversisporales</taxon>
        <taxon>Gigasporaceae</taxon>
        <taxon>Racocetra</taxon>
    </lineage>
</organism>
<evidence type="ECO:0000313" key="1">
    <source>
        <dbReference type="EMBL" id="CAG8759722.1"/>
    </source>
</evidence>
<name>A0ACA9QRX6_9GLOM</name>
<comment type="caution">
    <text evidence="1">The sequence shown here is derived from an EMBL/GenBank/DDBJ whole genome shotgun (WGS) entry which is preliminary data.</text>
</comment>
<reference evidence="1" key="1">
    <citation type="submission" date="2021-06" db="EMBL/GenBank/DDBJ databases">
        <authorList>
            <person name="Kallberg Y."/>
            <person name="Tangrot J."/>
            <person name="Rosling A."/>
        </authorList>
    </citation>
    <scope>NUCLEOTIDE SEQUENCE</scope>
    <source>
        <strain evidence="1">MA461A</strain>
    </source>
</reference>
<evidence type="ECO:0000313" key="2">
    <source>
        <dbReference type="Proteomes" id="UP000789920"/>
    </source>
</evidence>
<sequence length="81" mass="9326">SLNITVDKKQMLLEFSSKHLSAYNKCDQCYELLCDGTDKSKSKSSFKEIIEADDNSPQDQKIVNKDDILEVLRKISKHYRG</sequence>
<proteinExistence type="predicted"/>
<feature type="non-terminal residue" evidence="1">
    <location>
        <position position="1"/>
    </location>
</feature>
<accession>A0ACA9QRX6</accession>
<keyword evidence="2" id="KW-1185">Reference proteome</keyword>
<protein>
    <submittedName>
        <fullName evidence="1">28197_t:CDS:1</fullName>
    </submittedName>
</protein>
<gene>
    <name evidence="1" type="ORF">RPERSI_LOCUS15097</name>
</gene>
<dbReference type="EMBL" id="CAJVQC010035715">
    <property type="protein sequence ID" value="CAG8759722.1"/>
    <property type="molecule type" value="Genomic_DNA"/>
</dbReference>